<organism evidence="2 3">
    <name type="scientific">Neorhodopirellula pilleata</name>
    <dbReference type="NCBI Taxonomy" id="2714738"/>
    <lineage>
        <taxon>Bacteria</taxon>
        <taxon>Pseudomonadati</taxon>
        <taxon>Planctomycetota</taxon>
        <taxon>Planctomycetia</taxon>
        <taxon>Pirellulales</taxon>
        <taxon>Pirellulaceae</taxon>
        <taxon>Neorhodopirellula</taxon>
    </lineage>
</organism>
<comment type="similarity">
    <text evidence="1">Belongs to the TolB family.</text>
</comment>
<dbReference type="AlphaFoldDB" id="A0A5C6A4D1"/>
<dbReference type="EMBL" id="SJPM01000008">
    <property type="protein sequence ID" value="TWT94230.1"/>
    <property type="molecule type" value="Genomic_DNA"/>
</dbReference>
<dbReference type="InterPro" id="IPR011042">
    <property type="entry name" value="6-blade_b-propeller_TolB-like"/>
</dbReference>
<evidence type="ECO:0000256" key="1">
    <source>
        <dbReference type="ARBA" id="ARBA00009820"/>
    </source>
</evidence>
<comment type="caution">
    <text evidence="2">The sequence shown here is derived from an EMBL/GenBank/DDBJ whole genome shotgun (WGS) entry which is preliminary data.</text>
</comment>
<evidence type="ECO:0000313" key="2">
    <source>
        <dbReference type="EMBL" id="TWT94230.1"/>
    </source>
</evidence>
<dbReference type="InterPro" id="IPR011659">
    <property type="entry name" value="WD40"/>
</dbReference>
<name>A0A5C6A4D1_9BACT</name>
<gene>
    <name evidence="2" type="ORF">Pla100_38400</name>
</gene>
<dbReference type="Proteomes" id="UP000316213">
    <property type="component" value="Unassembled WGS sequence"/>
</dbReference>
<dbReference type="Gene3D" id="2.140.10.30">
    <property type="entry name" value="Dipeptidylpeptidase IV, N-terminal domain"/>
    <property type="match status" value="1"/>
</dbReference>
<evidence type="ECO:0000313" key="3">
    <source>
        <dbReference type="Proteomes" id="UP000316213"/>
    </source>
</evidence>
<dbReference type="Gene3D" id="2.120.10.30">
    <property type="entry name" value="TolB, C-terminal domain"/>
    <property type="match status" value="1"/>
</dbReference>
<reference evidence="2 3" key="1">
    <citation type="submission" date="2019-02" db="EMBL/GenBank/DDBJ databases">
        <title>Deep-cultivation of Planctomycetes and their phenomic and genomic characterization uncovers novel biology.</title>
        <authorList>
            <person name="Wiegand S."/>
            <person name="Jogler M."/>
            <person name="Boedeker C."/>
            <person name="Pinto D."/>
            <person name="Vollmers J."/>
            <person name="Rivas-Marin E."/>
            <person name="Kohn T."/>
            <person name="Peeters S.H."/>
            <person name="Heuer A."/>
            <person name="Rast P."/>
            <person name="Oberbeckmann S."/>
            <person name="Bunk B."/>
            <person name="Jeske O."/>
            <person name="Meyerdierks A."/>
            <person name="Storesund J.E."/>
            <person name="Kallscheuer N."/>
            <person name="Luecker S."/>
            <person name="Lage O.M."/>
            <person name="Pohl T."/>
            <person name="Merkel B.J."/>
            <person name="Hornburger P."/>
            <person name="Mueller R.-W."/>
            <person name="Bruemmer F."/>
            <person name="Labrenz M."/>
            <person name="Spormann A.M."/>
            <person name="Op Den Camp H."/>
            <person name="Overmann J."/>
            <person name="Amann R."/>
            <person name="Jetten M.S.M."/>
            <person name="Mascher T."/>
            <person name="Medema M.H."/>
            <person name="Devos D.P."/>
            <person name="Kaster A.-K."/>
            <person name="Ovreas L."/>
            <person name="Rohde M."/>
            <person name="Galperin M.Y."/>
            <person name="Jogler C."/>
        </authorList>
    </citation>
    <scope>NUCLEOTIDE SEQUENCE [LARGE SCALE GENOMIC DNA]</scope>
    <source>
        <strain evidence="2 3">Pla100</strain>
    </source>
</reference>
<proteinExistence type="inferred from homology"/>
<dbReference type="PANTHER" id="PTHR36842:SF1">
    <property type="entry name" value="PROTEIN TOLB"/>
    <property type="match status" value="1"/>
</dbReference>
<protein>
    <submittedName>
        <fullName evidence="2">Translocation protein TolB</fullName>
    </submittedName>
</protein>
<sequence>MRLGADELNYRPPEKATMPMTLSIFRVDGSELRDLVVLDDSTERIASPAWSPDDLFIAFEQFPGDVDLSRIKKVKVEGGLVTDLGAGTVPDFSSDGKQIAFSARNEGIGIMNSDGSERRILERHGWGLIWSPNPSELFFSNYRKLIRLDVSTGRQTSLFSDTVTNELTQVFWNLDWSPDGQRIAFNAMDRSSNKRQLLVTSLSKPQPPKVLLSGLRYSHVDHCWSPDGNRILIQIDQPGSIGRQLFLLDVDQAGAPIPLSSAPSDRIVFGADWSHDGKWIAIASQPIPQIRRWNAPPE</sequence>
<dbReference type="SUPFAM" id="SSF82171">
    <property type="entry name" value="DPP6 N-terminal domain-like"/>
    <property type="match status" value="1"/>
</dbReference>
<dbReference type="PANTHER" id="PTHR36842">
    <property type="entry name" value="PROTEIN TOLB HOMOLOG"/>
    <property type="match status" value="1"/>
</dbReference>
<keyword evidence="3" id="KW-1185">Reference proteome</keyword>
<accession>A0A5C6A4D1</accession>
<dbReference type="Pfam" id="PF07676">
    <property type="entry name" value="PD40"/>
    <property type="match status" value="3"/>
</dbReference>